<keyword evidence="6 9" id="KW-1133">Transmembrane helix</keyword>
<dbReference type="GO" id="GO:0015740">
    <property type="term" value="P:C4-dicarboxylate transport"/>
    <property type="evidence" value="ECO:0007669"/>
    <property type="project" value="TreeGrafter"/>
</dbReference>
<accession>A0A545SL62</accession>
<dbReference type="AlphaFoldDB" id="A0A545SL62"/>
<keyword evidence="2 9" id="KW-0813">Transport</keyword>
<keyword evidence="13" id="KW-1185">Reference proteome</keyword>
<keyword evidence="4 9" id="KW-0997">Cell inner membrane</keyword>
<dbReference type="GO" id="GO:0022857">
    <property type="term" value="F:transmembrane transporter activity"/>
    <property type="evidence" value="ECO:0007669"/>
    <property type="project" value="UniProtKB-UniRule"/>
</dbReference>
<gene>
    <name evidence="12" type="ORF">FIL88_16130</name>
</gene>
<dbReference type="InterPro" id="IPR007387">
    <property type="entry name" value="TRAP_DctQ"/>
</dbReference>
<name>A0A545SL62_9RHOB</name>
<feature type="transmembrane region" description="Helical" evidence="9">
    <location>
        <begin position="61"/>
        <end position="85"/>
    </location>
</feature>
<dbReference type="GO" id="GO:0005886">
    <property type="term" value="C:plasma membrane"/>
    <property type="evidence" value="ECO:0007669"/>
    <property type="project" value="UniProtKB-SubCell"/>
</dbReference>
<comment type="subcellular location">
    <subcellularLocation>
        <location evidence="1 9">Cell inner membrane</location>
        <topology evidence="1 9">Multi-pass membrane protein</topology>
    </subcellularLocation>
</comment>
<feature type="domain" description="Tripartite ATP-independent periplasmic transporters DctQ component" evidence="11">
    <location>
        <begin position="77"/>
        <end position="204"/>
    </location>
</feature>
<keyword evidence="7 9" id="KW-0472">Membrane</keyword>
<feature type="transmembrane region" description="Helical" evidence="9">
    <location>
        <begin position="139"/>
        <end position="158"/>
    </location>
</feature>
<keyword evidence="5 9" id="KW-0812">Transmembrane</keyword>
<evidence type="ECO:0000256" key="6">
    <source>
        <dbReference type="ARBA" id="ARBA00022989"/>
    </source>
</evidence>
<dbReference type="Pfam" id="PF04290">
    <property type="entry name" value="DctQ"/>
    <property type="match status" value="1"/>
</dbReference>
<protein>
    <recommendedName>
        <fullName evidence="9">TRAP transporter small permease protein</fullName>
    </recommendedName>
</protein>
<comment type="caution">
    <text evidence="9">Lacks conserved residue(s) required for the propagation of feature annotation.</text>
</comment>
<feature type="region of interest" description="Disordered" evidence="10">
    <location>
        <begin position="1"/>
        <end position="34"/>
    </location>
</feature>
<evidence type="ECO:0000256" key="5">
    <source>
        <dbReference type="ARBA" id="ARBA00022692"/>
    </source>
</evidence>
<evidence type="ECO:0000256" key="9">
    <source>
        <dbReference type="RuleBase" id="RU369079"/>
    </source>
</evidence>
<evidence type="ECO:0000259" key="11">
    <source>
        <dbReference type="Pfam" id="PF04290"/>
    </source>
</evidence>
<proteinExistence type="inferred from homology"/>
<sequence>MPKFTSAFRRSSNPHKNLTGVRSSRAPSSLKEGVMGRSTEDLDDLFTEEVMGNTTKSWRQFFSVWDIPALIVFTALFFTVLLQFLTRYVLNDSLSWTEEAARYLLILLAFTGALRCQLRDTHIRLEFIDGFVGHLLHPIKIFAAIVTTGMFGFLLYSLYILARQTSFQKMVSLPFPKYYLYALLLAALVALVVLQLRQLWRLVKGGDA</sequence>
<evidence type="ECO:0000256" key="3">
    <source>
        <dbReference type="ARBA" id="ARBA00022475"/>
    </source>
</evidence>
<comment type="function">
    <text evidence="9">Part of the tripartite ATP-independent periplasmic (TRAP) transport system.</text>
</comment>
<evidence type="ECO:0000313" key="13">
    <source>
        <dbReference type="Proteomes" id="UP000315816"/>
    </source>
</evidence>
<dbReference type="PANTHER" id="PTHR35011">
    <property type="entry name" value="2,3-DIKETO-L-GULONATE TRAP TRANSPORTER SMALL PERMEASE PROTEIN YIAM"/>
    <property type="match status" value="1"/>
</dbReference>
<evidence type="ECO:0000256" key="8">
    <source>
        <dbReference type="ARBA" id="ARBA00038436"/>
    </source>
</evidence>
<evidence type="ECO:0000256" key="1">
    <source>
        <dbReference type="ARBA" id="ARBA00004429"/>
    </source>
</evidence>
<dbReference type="Proteomes" id="UP000315816">
    <property type="component" value="Unassembled WGS sequence"/>
</dbReference>
<feature type="compositionally biased region" description="Polar residues" evidence="10">
    <location>
        <begin position="8"/>
        <end position="27"/>
    </location>
</feature>
<keyword evidence="3" id="KW-1003">Cell membrane</keyword>
<dbReference type="OrthoDB" id="4964541at2"/>
<dbReference type="EMBL" id="VICH01000018">
    <property type="protein sequence ID" value="TQV65717.1"/>
    <property type="molecule type" value="Genomic_DNA"/>
</dbReference>
<evidence type="ECO:0000313" key="12">
    <source>
        <dbReference type="EMBL" id="TQV65717.1"/>
    </source>
</evidence>
<comment type="similarity">
    <text evidence="8 9">Belongs to the TRAP transporter small permease family.</text>
</comment>
<evidence type="ECO:0000256" key="7">
    <source>
        <dbReference type="ARBA" id="ARBA00023136"/>
    </source>
</evidence>
<comment type="caution">
    <text evidence="12">The sequence shown here is derived from an EMBL/GenBank/DDBJ whole genome shotgun (WGS) entry which is preliminary data.</text>
</comment>
<dbReference type="InterPro" id="IPR055348">
    <property type="entry name" value="DctQ"/>
</dbReference>
<evidence type="ECO:0000256" key="2">
    <source>
        <dbReference type="ARBA" id="ARBA00022448"/>
    </source>
</evidence>
<dbReference type="PANTHER" id="PTHR35011:SF11">
    <property type="entry name" value="TRAP TRANSPORTER SMALL PERMEASE PROTEIN"/>
    <property type="match status" value="1"/>
</dbReference>
<feature type="transmembrane region" description="Helical" evidence="9">
    <location>
        <begin position="178"/>
        <end position="196"/>
    </location>
</feature>
<evidence type="ECO:0000256" key="10">
    <source>
        <dbReference type="SAM" id="MobiDB-lite"/>
    </source>
</evidence>
<comment type="subunit">
    <text evidence="9">The complex comprises the extracytoplasmic solute receptor protein and the two transmembrane proteins.</text>
</comment>
<reference evidence="12 13" key="1">
    <citation type="submission" date="2019-06" db="EMBL/GenBank/DDBJ databases">
        <title>A novel species of marine bacteria.</title>
        <authorList>
            <person name="Wang Y."/>
        </authorList>
    </citation>
    <scope>NUCLEOTIDE SEQUENCE [LARGE SCALE GENOMIC DNA]</scope>
    <source>
        <strain evidence="12 13">MA1-10</strain>
    </source>
</reference>
<organism evidence="12 13">
    <name type="scientific">Aliiroseovarius halocynthiae</name>
    <dbReference type="NCBI Taxonomy" id="985055"/>
    <lineage>
        <taxon>Bacteria</taxon>
        <taxon>Pseudomonadati</taxon>
        <taxon>Pseudomonadota</taxon>
        <taxon>Alphaproteobacteria</taxon>
        <taxon>Rhodobacterales</taxon>
        <taxon>Paracoccaceae</taxon>
        <taxon>Aliiroseovarius</taxon>
    </lineage>
</organism>
<evidence type="ECO:0000256" key="4">
    <source>
        <dbReference type="ARBA" id="ARBA00022519"/>
    </source>
</evidence>